<protein>
    <recommendedName>
        <fullName evidence="1">DUF58 domain-containing protein</fullName>
    </recommendedName>
</protein>
<gene>
    <name evidence="2" type="ORF">Mal48_23440</name>
</gene>
<dbReference type="SUPFAM" id="SSF53300">
    <property type="entry name" value="vWA-like"/>
    <property type="match status" value="1"/>
</dbReference>
<dbReference type="AlphaFoldDB" id="A0A517QN80"/>
<dbReference type="InterPro" id="IPR002881">
    <property type="entry name" value="DUF58"/>
</dbReference>
<evidence type="ECO:0000313" key="3">
    <source>
        <dbReference type="Proteomes" id="UP000315724"/>
    </source>
</evidence>
<proteinExistence type="predicted"/>
<dbReference type="EMBL" id="CP036267">
    <property type="protein sequence ID" value="QDT33092.1"/>
    <property type="molecule type" value="Genomic_DNA"/>
</dbReference>
<dbReference type="Pfam" id="PF01882">
    <property type="entry name" value="DUF58"/>
    <property type="match status" value="1"/>
</dbReference>
<dbReference type="PANTHER" id="PTHR33608:SF7">
    <property type="entry name" value="DUF58 DOMAIN-CONTAINING PROTEIN"/>
    <property type="match status" value="1"/>
</dbReference>
<dbReference type="PANTHER" id="PTHR33608">
    <property type="entry name" value="BLL2464 PROTEIN"/>
    <property type="match status" value="1"/>
</dbReference>
<feature type="domain" description="DUF58" evidence="1">
    <location>
        <begin position="50"/>
        <end position="266"/>
    </location>
</feature>
<dbReference type="RefSeq" id="WP_145198866.1">
    <property type="nucleotide sequence ID" value="NZ_CP036267.1"/>
</dbReference>
<sequence>MAAATDSKFLDLQALAALEQLRFTTRHRIEGAYSGRHASRQKGGSGEFVDYREYTPGEDLRRLDWKVYARTGKSYVRLFQDETNLLCTLAIDASASMLFGAKSSSNRTGSKLEYAQYLATGFSHVISHGQDQVGLAVLGDQLIESIPCGGTVTHVRHCQSTIEKIETSPTLHLAPGLRQLFERTPSRGVLALMSDFLIDDLDDLFAAIRLFRHRQFEVILLHLVHPDEEQLPEGSSYRFEGLEGEGRIDCSPAHIRDEYAKQFSNHLAMVRSYALSAGCDYRLVSTSQSYLSILGSFLVERSG</sequence>
<evidence type="ECO:0000313" key="2">
    <source>
        <dbReference type="EMBL" id="QDT33092.1"/>
    </source>
</evidence>
<dbReference type="KEGG" id="tpol:Mal48_23440"/>
<keyword evidence="3" id="KW-1185">Reference proteome</keyword>
<reference evidence="2 3" key="1">
    <citation type="submission" date="2019-02" db="EMBL/GenBank/DDBJ databases">
        <title>Deep-cultivation of Planctomycetes and their phenomic and genomic characterization uncovers novel biology.</title>
        <authorList>
            <person name="Wiegand S."/>
            <person name="Jogler M."/>
            <person name="Boedeker C."/>
            <person name="Pinto D."/>
            <person name="Vollmers J."/>
            <person name="Rivas-Marin E."/>
            <person name="Kohn T."/>
            <person name="Peeters S.H."/>
            <person name="Heuer A."/>
            <person name="Rast P."/>
            <person name="Oberbeckmann S."/>
            <person name="Bunk B."/>
            <person name="Jeske O."/>
            <person name="Meyerdierks A."/>
            <person name="Storesund J.E."/>
            <person name="Kallscheuer N."/>
            <person name="Luecker S."/>
            <person name="Lage O.M."/>
            <person name="Pohl T."/>
            <person name="Merkel B.J."/>
            <person name="Hornburger P."/>
            <person name="Mueller R.-W."/>
            <person name="Bruemmer F."/>
            <person name="Labrenz M."/>
            <person name="Spormann A.M."/>
            <person name="Op den Camp H."/>
            <person name="Overmann J."/>
            <person name="Amann R."/>
            <person name="Jetten M.S.M."/>
            <person name="Mascher T."/>
            <person name="Medema M.H."/>
            <person name="Devos D.P."/>
            <person name="Kaster A.-K."/>
            <person name="Ovreas L."/>
            <person name="Rohde M."/>
            <person name="Galperin M.Y."/>
            <person name="Jogler C."/>
        </authorList>
    </citation>
    <scope>NUCLEOTIDE SEQUENCE [LARGE SCALE GENOMIC DNA]</scope>
    <source>
        <strain evidence="2 3">Mal48</strain>
    </source>
</reference>
<name>A0A517QN80_9PLAN</name>
<organism evidence="2 3">
    <name type="scientific">Thalassoglobus polymorphus</name>
    <dbReference type="NCBI Taxonomy" id="2527994"/>
    <lineage>
        <taxon>Bacteria</taxon>
        <taxon>Pseudomonadati</taxon>
        <taxon>Planctomycetota</taxon>
        <taxon>Planctomycetia</taxon>
        <taxon>Planctomycetales</taxon>
        <taxon>Planctomycetaceae</taxon>
        <taxon>Thalassoglobus</taxon>
    </lineage>
</organism>
<dbReference type="InterPro" id="IPR036465">
    <property type="entry name" value="vWFA_dom_sf"/>
</dbReference>
<accession>A0A517QN80</accession>
<dbReference type="OrthoDB" id="245070at2"/>
<evidence type="ECO:0000259" key="1">
    <source>
        <dbReference type="Pfam" id="PF01882"/>
    </source>
</evidence>
<dbReference type="Proteomes" id="UP000315724">
    <property type="component" value="Chromosome"/>
</dbReference>